<evidence type="ECO:0008006" key="3">
    <source>
        <dbReference type="Google" id="ProtNLM"/>
    </source>
</evidence>
<sequence length="189" mass="21528">MSHPIFFDLDKHFTEIHREGEPIFAYRGAITTDFINNTLFLVEAKLDDLIDHGAVRKKVYNVLVESLQNLFHHVDSPTGLVNNNGSYGLFVLTKLDAGFKVFTGNFILNERVDGLRKKLEKINTLTKEELKDFYKFVLNNQEFSSKGGGGLGLIDIARKTGTKLIYSFEPYDSSFCFFTFSVVIPEEEK</sequence>
<dbReference type="NCBIfam" id="NF038262">
    <property type="entry name" value="SiaB_fam_kinase"/>
    <property type="match status" value="1"/>
</dbReference>
<dbReference type="OrthoDB" id="1117715at2"/>
<dbReference type="Pfam" id="PF19788">
    <property type="entry name" value="DUF6272"/>
    <property type="match status" value="1"/>
</dbReference>
<dbReference type="Proteomes" id="UP000199452">
    <property type="component" value="Unassembled WGS sequence"/>
</dbReference>
<gene>
    <name evidence="1" type="ORF">SAMN05216323_100746</name>
</gene>
<keyword evidence="2" id="KW-1185">Reference proteome</keyword>
<dbReference type="RefSeq" id="WP_092435728.1">
    <property type="nucleotide sequence ID" value="NZ_FMYP01000007.1"/>
</dbReference>
<evidence type="ECO:0000313" key="1">
    <source>
        <dbReference type="EMBL" id="SDB89581.1"/>
    </source>
</evidence>
<dbReference type="STRING" id="1640674.SAMN05216323_100746"/>
<organism evidence="1 2">
    <name type="scientific">Williamwhitmania taraxaci</name>
    <dbReference type="NCBI Taxonomy" id="1640674"/>
    <lineage>
        <taxon>Bacteria</taxon>
        <taxon>Pseudomonadati</taxon>
        <taxon>Bacteroidota</taxon>
        <taxon>Bacteroidia</taxon>
        <taxon>Bacteroidales</taxon>
        <taxon>Williamwhitmaniaceae</taxon>
        <taxon>Williamwhitmania</taxon>
    </lineage>
</organism>
<reference evidence="1 2" key="1">
    <citation type="submission" date="2016-09" db="EMBL/GenBank/DDBJ databases">
        <authorList>
            <person name="Capua I."/>
            <person name="De Benedictis P."/>
            <person name="Joannis T."/>
            <person name="Lombin L.H."/>
            <person name="Cattoli G."/>
        </authorList>
    </citation>
    <scope>NUCLEOTIDE SEQUENCE [LARGE SCALE GENOMIC DNA]</scope>
    <source>
        <strain evidence="1 2">A7P-90m</strain>
    </source>
</reference>
<dbReference type="InterPro" id="IPR046239">
    <property type="entry name" value="DUF6272"/>
</dbReference>
<proteinExistence type="predicted"/>
<accession>A0A1G6H5T0</accession>
<dbReference type="EMBL" id="FMYP01000007">
    <property type="protein sequence ID" value="SDB89581.1"/>
    <property type="molecule type" value="Genomic_DNA"/>
</dbReference>
<dbReference type="AlphaFoldDB" id="A0A1G6H5T0"/>
<name>A0A1G6H5T0_9BACT</name>
<evidence type="ECO:0000313" key="2">
    <source>
        <dbReference type="Proteomes" id="UP000199452"/>
    </source>
</evidence>
<protein>
    <recommendedName>
        <fullName evidence="3">Histidine kinase-, DNA gyrase B-, and HSP90-like ATPase</fullName>
    </recommendedName>
</protein>